<name>T0BZB9_ALIAG</name>
<dbReference type="InterPro" id="IPR050807">
    <property type="entry name" value="TransReg_Diox_bact_type"/>
</dbReference>
<dbReference type="Pfam" id="PF07883">
    <property type="entry name" value="Cupin_2"/>
    <property type="match status" value="1"/>
</dbReference>
<dbReference type="Proteomes" id="UP000829401">
    <property type="component" value="Chromosome"/>
</dbReference>
<dbReference type="SUPFAM" id="SSF47413">
    <property type="entry name" value="lambda repressor-like DNA-binding domains"/>
    <property type="match status" value="1"/>
</dbReference>
<dbReference type="EMBL" id="CP080467">
    <property type="protein sequence ID" value="UNO48486.1"/>
    <property type="molecule type" value="Genomic_DNA"/>
</dbReference>
<dbReference type="InterPro" id="IPR001387">
    <property type="entry name" value="Cro/C1-type_HTH"/>
</dbReference>
<evidence type="ECO:0000313" key="2">
    <source>
        <dbReference type="EMBL" id="UNO48486.1"/>
    </source>
</evidence>
<dbReference type="RefSeq" id="WP_021296537.1">
    <property type="nucleotide sequence ID" value="NZ_AURB01000130.1"/>
</dbReference>
<dbReference type="GO" id="GO:0003677">
    <property type="term" value="F:DNA binding"/>
    <property type="evidence" value="ECO:0007669"/>
    <property type="project" value="UniProtKB-KW"/>
</dbReference>
<dbReference type="PANTHER" id="PTHR46797">
    <property type="entry name" value="HTH-TYPE TRANSCRIPTIONAL REGULATOR"/>
    <property type="match status" value="1"/>
</dbReference>
<dbReference type="SUPFAM" id="SSF51182">
    <property type="entry name" value="RmlC-like cupins"/>
    <property type="match status" value="1"/>
</dbReference>
<dbReference type="Pfam" id="PF01381">
    <property type="entry name" value="HTH_3"/>
    <property type="match status" value="1"/>
</dbReference>
<proteinExistence type="predicted"/>
<dbReference type="AlphaFoldDB" id="T0BZB9"/>
<dbReference type="CDD" id="cd02209">
    <property type="entry name" value="cupin_XRE_C"/>
    <property type="match status" value="1"/>
</dbReference>
<accession>A0A9E7CXX4</accession>
<dbReference type="InterPro" id="IPR010982">
    <property type="entry name" value="Lambda_DNA-bd_dom_sf"/>
</dbReference>
<dbReference type="STRING" id="1356854.N007_07500"/>
<organism evidence="2 3">
    <name type="scientific">Alicyclobacillus acidoterrestris (strain ATCC 49025 / DSM 3922 / CIP 106132 / NCIMB 13137 / GD3B)</name>
    <dbReference type="NCBI Taxonomy" id="1356854"/>
    <lineage>
        <taxon>Bacteria</taxon>
        <taxon>Bacillati</taxon>
        <taxon>Bacillota</taxon>
        <taxon>Bacilli</taxon>
        <taxon>Bacillales</taxon>
        <taxon>Alicyclobacillaceae</taxon>
        <taxon>Alicyclobacillus</taxon>
    </lineage>
</organism>
<accession>T0BZB9</accession>
<dbReference type="OrthoDB" id="34624at2"/>
<dbReference type="SMART" id="SM00530">
    <property type="entry name" value="HTH_XRE"/>
    <property type="match status" value="1"/>
</dbReference>
<sequence>MEFDYIKLRDVRQKKGLTIKDLAEACGVSQSLISQVERGKVTPTLTVFWRICQKLDIPMHYFFENQKDESMVVRKEQRKIIQISNSNVRYQLLSPNLQGQIEFLIVEIEPGTIHDPEGMVSHAGEECGLVLEGELDIRLGNQEIHLNEGDSICFPSSTPHRFRNPGQKTCRSVWAMTPPSF</sequence>
<evidence type="ECO:0000256" key="1">
    <source>
        <dbReference type="ARBA" id="ARBA00023125"/>
    </source>
</evidence>
<reference evidence="3" key="1">
    <citation type="journal article" date="2022" name="G3 (Bethesda)">
        <title>Unveiling the complete genome sequence of Alicyclobacillus acidoterrestris DSM 3922T, a taint-producing strain.</title>
        <authorList>
            <person name="Leonardo I.C."/>
            <person name="Barreto Crespo M.T."/>
            <person name="Gaspar F.B."/>
        </authorList>
    </citation>
    <scope>NUCLEOTIDE SEQUENCE [LARGE SCALE GENOMIC DNA]</scope>
    <source>
        <strain evidence="3">DSM 3922</strain>
    </source>
</reference>
<gene>
    <name evidence="2" type="ORF">K1I37_17770</name>
</gene>
<protein>
    <submittedName>
        <fullName evidence="2">XRE family transcriptional regulator</fullName>
    </submittedName>
</protein>
<dbReference type="GO" id="GO:0005829">
    <property type="term" value="C:cytosol"/>
    <property type="evidence" value="ECO:0007669"/>
    <property type="project" value="TreeGrafter"/>
</dbReference>
<dbReference type="eggNOG" id="COG0662">
    <property type="taxonomic scope" value="Bacteria"/>
</dbReference>
<dbReference type="eggNOG" id="COG1396">
    <property type="taxonomic scope" value="Bacteria"/>
</dbReference>
<dbReference type="Gene3D" id="1.10.260.40">
    <property type="entry name" value="lambda repressor-like DNA-binding domains"/>
    <property type="match status" value="1"/>
</dbReference>
<dbReference type="InterPro" id="IPR011051">
    <property type="entry name" value="RmlC_Cupin_sf"/>
</dbReference>
<dbReference type="CDD" id="cd00093">
    <property type="entry name" value="HTH_XRE"/>
    <property type="match status" value="1"/>
</dbReference>
<dbReference type="InterPro" id="IPR014710">
    <property type="entry name" value="RmlC-like_jellyroll"/>
</dbReference>
<dbReference type="Gene3D" id="2.60.120.10">
    <property type="entry name" value="Jelly Rolls"/>
    <property type="match status" value="1"/>
</dbReference>
<dbReference type="PANTHER" id="PTHR46797:SF1">
    <property type="entry name" value="METHYLPHOSPHONATE SYNTHASE"/>
    <property type="match status" value="1"/>
</dbReference>
<evidence type="ECO:0000313" key="3">
    <source>
        <dbReference type="Proteomes" id="UP000829401"/>
    </source>
</evidence>
<keyword evidence="1" id="KW-0238">DNA-binding</keyword>
<dbReference type="KEGG" id="aaco:K1I37_17770"/>
<dbReference type="GO" id="GO:0003700">
    <property type="term" value="F:DNA-binding transcription factor activity"/>
    <property type="evidence" value="ECO:0007669"/>
    <property type="project" value="TreeGrafter"/>
</dbReference>
<dbReference type="InterPro" id="IPR013096">
    <property type="entry name" value="Cupin_2"/>
</dbReference>
<dbReference type="PROSITE" id="PS50943">
    <property type="entry name" value="HTH_CROC1"/>
    <property type="match status" value="1"/>
</dbReference>
<keyword evidence="3" id="KW-1185">Reference proteome</keyword>